<protein>
    <submittedName>
        <fullName evidence="2">ABCA5 protein</fullName>
    </submittedName>
</protein>
<proteinExistence type="predicted"/>
<feature type="non-terminal residue" evidence="2">
    <location>
        <position position="1"/>
    </location>
</feature>
<evidence type="ECO:0000313" key="2">
    <source>
        <dbReference type="EMBL" id="NXK49662.1"/>
    </source>
</evidence>
<dbReference type="EMBL" id="VXAL01009187">
    <property type="protein sequence ID" value="NXK49662.1"/>
    <property type="molecule type" value="Genomic_DNA"/>
</dbReference>
<organism evidence="2 3">
    <name type="scientific">Chauna torquata</name>
    <name type="common">Southern screamer</name>
    <dbReference type="NCBI Taxonomy" id="30388"/>
    <lineage>
        <taxon>Eukaryota</taxon>
        <taxon>Metazoa</taxon>
        <taxon>Chordata</taxon>
        <taxon>Craniata</taxon>
        <taxon>Vertebrata</taxon>
        <taxon>Euteleostomi</taxon>
        <taxon>Archelosauria</taxon>
        <taxon>Archosauria</taxon>
        <taxon>Dinosauria</taxon>
        <taxon>Saurischia</taxon>
        <taxon>Theropoda</taxon>
        <taxon>Coelurosauria</taxon>
        <taxon>Aves</taxon>
        <taxon>Neognathae</taxon>
        <taxon>Galloanserae</taxon>
        <taxon>Anseriformes</taxon>
        <taxon>Anhimidae</taxon>
        <taxon>Chauna</taxon>
    </lineage>
</organism>
<feature type="transmembrane region" description="Helical" evidence="1">
    <location>
        <begin position="31"/>
        <end position="54"/>
    </location>
</feature>
<gene>
    <name evidence="2" type="primary">Abca5_3</name>
    <name evidence="2" type="ORF">CHATOR_R15280</name>
</gene>
<feature type="transmembrane region" description="Helical" evidence="1">
    <location>
        <begin position="7"/>
        <end position="25"/>
    </location>
</feature>
<evidence type="ECO:0000256" key="1">
    <source>
        <dbReference type="SAM" id="Phobius"/>
    </source>
</evidence>
<dbReference type="AlphaFoldDB" id="A0A7L0K1F9"/>
<sequence>ALVDVPLFWALMCLMFGVVLLFNHICPLQASTILSMIICTIGYGVSLILLIYLIAFKFRKGRSNRYLWSFIFILMNFTLYMISDIHEAFYFTFSTLIPMFPLLGWL</sequence>
<keyword evidence="1" id="KW-0812">Transmembrane</keyword>
<dbReference type="Proteomes" id="UP000537522">
    <property type="component" value="Unassembled WGS sequence"/>
</dbReference>
<feature type="non-terminal residue" evidence="2">
    <location>
        <position position="106"/>
    </location>
</feature>
<feature type="transmembrane region" description="Helical" evidence="1">
    <location>
        <begin position="88"/>
        <end position="105"/>
    </location>
</feature>
<feature type="transmembrane region" description="Helical" evidence="1">
    <location>
        <begin position="66"/>
        <end position="82"/>
    </location>
</feature>
<name>A0A7L0K1F9_CHATO</name>
<reference evidence="2 3" key="1">
    <citation type="submission" date="2019-09" db="EMBL/GenBank/DDBJ databases">
        <title>Bird 10,000 Genomes (B10K) Project - Family phase.</title>
        <authorList>
            <person name="Zhang G."/>
        </authorList>
    </citation>
    <scope>NUCLEOTIDE SEQUENCE [LARGE SCALE GENOMIC DNA]</scope>
    <source>
        <strain evidence="2">B10K-DU-011-36</strain>
        <tissue evidence="2">Muscle</tissue>
    </source>
</reference>
<keyword evidence="1" id="KW-0472">Membrane</keyword>
<accession>A0A7L0K1F9</accession>
<comment type="caution">
    <text evidence="2">The sequence shown here is derived from an EMBL/GenBank/DDBJ whole genome shotgun (WGS) entry which is preliminary data.</text>
</comment>
<keyword evidence="3" id="KW-1185">Reference proteome</keyword>
<evidence type="ECO:0000313" key="3">
    <source>
        <dbReference type="Proteomes" id="UP000537522"/>
    </source>
</evidence>
<keyword evidence="1" id="KW-1133">Transmembrane helix</keyword>